<organism evidence="2 3">
    <name type="scientific">Clostridium baratii str. Sullivan</name>
    <dbReference type="NCBI Taxonomy" id="1415775"/>
    <lineage>
        <taxon>Bacteria</taxon>
        <taxon>Bacillati</taxon>
        <taxon>Bacillota</taxon>
        <taxon>Clostridia</taxon>
        <taxon>Eubacteriales</taxon>
        <taxon>Clostridiaceae</taxon>
        <taxon>Clostridium</taxon>
    </lineage>
</organism>
<dbReference type="STRING" id="1561.NPD11_645"/>
<dbReference type="eggNOG" id="ENOG5030JTI">
    <property type="taxonomic scope" value="Bacteria"/>
</dbReference>
<proteinExistence type="predicted"/>
<dbReference type="KEGG" id="cbv:U729_2377"/>
<protein>
    <submittedName>
        <fullName evidence="2">Uncharacterized protein</fullName>
    </submittedName>
</protein>
<sequence length="186" mass="21229">MLETVIIALLFCKVKGYKIAPLFKNYAIYIPLFIEVIYIIIQINIFKENYAVIKYTKVLKIMYILSYLPLVYKYKQYLSACIGSIAMFIGGALNDIAIKANGGFMPVFPKLSLWTGYAKLDSFTKVNDIHILGNANVKLKFLTDIFDLGYSILSIGDIFIRFYIFIIIYSSIKSINNNSEIVSIHN</sequence>
<feature type="transmembrane region" description="Helical" evidence="1">
    <location>
        <begin position="26"/>
        <end position="46"/>
    </location>
</feature>
<name>A0A0A7G0I9_9CLOT</name>
<dbReference type="EMBL" id="CP006905">
    <property type="protein sequence ID" value="AIY84621.1"/>
    <property type="molecule type" value="Genomic_DNA"/>
</dbReference>
<reference evidence="2 3" key="1">
    <citation type="journal article" date="2015" name="Infect. Genet. Evol.">
        <title>Genomic sequences of six botulinum neurotoxin-producing strains representing three clostridial species illustrate the mobility and diversity of botulinum neurotoxin genes.</title>
        <authorList>
            <person name="Smith T.J."/>
            <person name="Hill K.K."/>
            <person name="Xie G."/>
            <person name="Foley B.T."/>
            <person name="Williamson C.H."/>
            <person name="Foster J.T."/>
            <person name="Johnson S.L."/>
            <person name="Chertkov O."/>
            <person name="Teshima H."/>
            <person name="Gibbons H.S."/>
            <person name="Johnsky L.A."/>
            <person name="Karavis M.A."/>
            <person name="Smith L.A."/>
        </authorList>
    </citation>
    <scope>NUCLEOTIDE SEQUENCE [LARGE SCALE GENOMIC DNA]</scope>
    <source>
        <strain evidence="2">Sullivan</strain>
    </source>
</reference>
<feature type="transmembrane region" description="Helical" evidence="1">
    <location>
        <begin position="148"/>
        <end position="169"/>
    </location>
</feature>
<dbReference type="OrthoDB" id="1906557at2"/>
<dbReference type="InterPro" id="IPR035168">
    <property type="entry name" value="DUF5317"/>
</dbReference>
<keyword evidence="1" id="KW-0812">Transmembrane</keyword>
<feature type="transmembrane region" description="Helical" evidence="1">
    <location>
        <begin position="77"/>
        <end position="98"/>
    </location>
</feature>
<keyword evidence="1" id="KW-0472">Membrane</keyword>
<keyword evidence="3" id="KW-1185">Reference proteome</keyword>
<evidence type="ECO:0000256" key="1">
    <source>
        <dbReference type="SAM" id="Phobius"/>
    </source>
</evidence>
<gene>
    <name evidence="2" type="ORF">U729_2377</name>
</gene>
<keyword evidence="1" id="KW-1133">Transmembrane helix</keyword>
<dbReference type="Pfam" id="PF17248">
    <property type="entry name" value="DUF5317"/>
    <property type="match status" value="1"/>
</dbReference>
<evidence type="ECO:0000313" key="2">
    <source>
        <dbReference type="EMBL" id="AIY84621.1"/>
    </source>
</evidence>
<dbReference type="AlphaFoldDB" id="A0A0A7G0I9"/>
<evidence type="ECO:0000313" key="3">
    <source>
        <dbReference type="Proteomes" id="UP000030635"/>
    </source>
</evidence>
<dbReference type="Proteomes" id="UP000030635">
    <property type="component" value="Chromosome"/>
</dbReference>
<accession>A0A0A7G0I9</accession>
<dbReference type="RefSeq" id="WP_039315251.1">
    <property type="nucleotide sequence ID" value="NZ_CP006905.1"/>
</dbReference>
<dbReference type="HOGENOM" id="CLU_1458914_0_0_9"/>